<dbReference type="InterPro" id="IPR000990">
    <property type="entry name" value="Innexin"/>
</dbReference>
<name>A0A6A4WZJ3_AMPAM</name>
<keyword evidence="5 12" id="KW-0812">Transmembrane</keyword>
<feature type="transmembrane region" description="Helical" evidence="12">
    <location>
        <begin position="683"/>
        <end position="709"/>
    </location>
</feature>
<evidence type="ECO:0000256" key="6">
    <source>
        <dbReference type="ARBA" id="ARBA00022868"/>
    </source>
</evidence>
<feature type="transmembrane region" description="Helical" evidence="12">
    <location>
        <begin position="519"/>
        <end position="541"/>
    </location>
</feature>
<dbReference type="Pfam" id="PF00876">
    <property type="entry name" value="Innexin"/>
    <property type="match status" value="2"/>
</dbReference>
<dbReference type="GO" id="GO:0007602">
    <property type="term" value="P:phototransduction"/>
    <property type="evidence" value="ECO:0007669"/>
    <property type="project" value="TreeGrafter"/>
</dbReference>
<evidence type="ECO:0000256" key="3">
    <source>
        <dbReference type="ARBA" id="ARBA00022448"/>
    </source>
</evidence>
<evidence type="ECO:0000313" key="15">
    <source>
        <dbReference type="Proteomes" id="UP000440578"/>
    </source>
</evidence>
<evidence type="ECO:0000256" key="8">
    <source>
        <dbReference type="ARBA" id="ARBA00022989"/>
    </source>
</evidence>
<comment type="similarity">
    <text evidence="12">Belongs to the pannexin family.</text>
</comment>
<keyword evidence="7" id="KW-0965">Cell junction</keyword>
<dbReference type="GO" id="GO:0005243">
    <property type="term" value="F:gap junction channel activity"/>
    <property type="evidence" value="ECO:0007669"/>
    <property type="project" value="TreeGrafter"/>
</dbReference>
<dbReference type="Proteomes" id="UP000440578">
    <property type="component" value="Unassembled WGS sequence"/>
</dbReference>
<dbReference type="GO" id="GO:0005921">
    <property type="term" value="C:gap junction"/>
    <property type="evidence" value="ECO:0007669"/>
    <property type="project" value="UniProtKB-SubCell"/>
</dbReference>
<feature type="transmembrane region" description="Helical" evidence="12">
    <location>
        <begin position="281"/>
        <end position="300"/>
    </location>
</feature>
<evidence type="ECO:0000256" key="5">
    <source>
        <dbReference type="ARBA" id="ARBA00022692"/>
    </source>
</evidence>
<comment type="caution">
    <text evidence="14">The sequence shown here is derived from an EMBL/GenBank/DDBJ whole genome shotgun (WGS) entry which is preliminary data.</text>
</comment>
<keyword evidence="6" id="KW-0303">Gap junction</keyword>
<evidence type="ECO:0000256" key="7">
    <source>
        <dbReference type="ARBA" id="ARBA00022949"/>
    </source>
</evidence>
<evidence type="ECO:0000256" key="11">
    <source>
        <dbReference type="ARBA" id="ARBA00023303"/>
    </source>
</evidence>
<dbReference type="PANTHER" id="PTHR11893:SF37">
    <property type="entry name" value="INNEXIN INX3"/>
    <property type="match status" value="1"/>
</dbReference>
<dbReference type="EMBL" id="VIIS01000173">
    <property type="protein sequence ID" value="KAF0312405.1"/>
    <property type="molecule type" value="Genomic_DNA"/>
</dbReference>
<keyword evidence="3 12" id="KW-0813">Transport</keyword>
<evidence type="ECO:0000256" key="4">
    <source>
        <dbReference type="ARBA" id="ARBA00022475"/>
    </source>
</evidence>
<feature type="transmembrane region" description="Helical" evidence="12">
    <location>
        <begin position="188"/>
        <end position="209"/>
    </location>
</feature>
<dbReference type="OrthoDB" id="5867527at2759"/>
<feature type="transmembrane region" description="Helical" evidence="12">
    <location>
        <begin position="119"/>
        <end position="137"/>
    </location>
</feature>
<sequence>MAITSLMGDVAMTIKGKMPGQVNIDNKVFQLHYRLTTFLFLGFSILSTTTSLIGHPINCFCRDCEEKGISKEVINTHCWITGTYTLPNKSAVTMRKIGFESHFYGLGTQEPNEYRKYHLYYQWVPFVLFIQGVLFYLPHWMWEINEDGRVHALVHDMRLPNMDKDTLKKKIGNLSMYVNETLGSYDGYYLRFLLCDFLNIVNVFANMFLIDHFINHEFLTYGPRCVRYFQDPSKVDVSPLTFTFPKLTKCEFQLYGVSGTVQNLDALCVLALNILNEKVYLFLWFWLVILSCITCVVFFFRTSLMFVKRFRVPLFQRRAHTLRSQDIKDVVRNIKVGDFFFLSLLAKNLDITAFRMFLAHLARAMRKQGGLGPAARSAQNRRPPTGGHTAPSRAGSTHSAARPPAATMLGVFGTLKSFCKIREVSNDCPVFRLHYQFTTGLLALFILILTATQFIGNPIDCINDGDISTHIINSYCWIMSTFTMPDAFYRQVGEEVAHPGVGNVGSAWNDDEATKYYTYYQWVVFVLAFMAILCYAPKFIWDAMENNIMGTVVMGLNWGLKTEDEITKKKQTLVDYMLRHIRSHDMYVYRYFFCELLCLVNVIGQMYLMDAFFDGEFFTYGSRLLNFSEMPQEERVDPMVYVFPRLTKCVFHKFGPSGTVTRHDSLCVLALNIVNEKAFIFVWFWYIILATMLSVVLLLRAIMIFVPAVRPSLIHMKNRMVPKDAIEVICKKSSLGDWWLLYMLCFNLDPFVYKDVIAELSKKIETAESNVPQSKSSMV</sequence>
<gene>
    <name evidence="14" type="primary">inx1_0</name>
    <name evidence="12" type="synonym">inx</name>
    <name evidence="14" type="ORF">FJT64_016859</name>
</gene>
<evidence type="ECO:0000256" key="13">
    <source>
        <dbReference type="SAM" id="MobiDB-lite"/>
    </source>
</evidence>
<keyword evidence="11 12" id="KW-0407">Ion channel</keyword>
<feature type="transmembrane region" description="Helical" evidence="12">
    <location>
        <begin position="437"/>
        <end position="456"/>
    </location>
</feature>
<evidence type="ECO:0000256" key="9">
    <source>
        <dbReference type="ARBA" id="ARBA00023065"/>
    </source>
</evidence>
<dbReference type="GO" id="GO:0034220">
    <property type="term" value="P:monoatomic ion transmembrane transport"/>
    <property type="evidence" value="ECO:0007669"/>
    <property type="project" value="UniProtKB-KW"/>
</dbReference>
<evidence type="ECO:0000313" key="14">
    <source>
        <dbReference type="EMBL" id="KAF0312405.1"/>
    </source>
</evidence>
<keyword evidence="10 12" id="KW-0472">Membrane</keyword>
<keyword evidence="4" id="KW-1003">Cell membrane</keyword>
<accession>A0A6A4WZJ3</accession>
<feature type="region of interest" description="Disordered" evidence="13">
    <location>
        <begin position="372"/>
        <end position="401"/>
    </location>
</feature>
<comment type="caution">
    <text evidence="12">Lacks conserved residue(s) required for the propagation of feature annotation.</text>
</comment>
<dbReference type="PANTHER" id="PTHR11893">
    <property type="entry name" value="INNEXIN"/>
    <property type="match status" value="1"/>
</dbReference>
<dbReference type="AlphaFoldDB" id="A0A6A4WZJ3"/>
<keyword evidence="8 12" id="KW-1133">Transmembrane helix</keyword>
<protein>
    <recommendedName>
        <fullName evidence="12">Innexin</fullName>
    </recommendedName>
</protein>
<dbReference type="PROSITE" id="PS51013">
    <property type="entry name" value="PANNEXIN"/>
    <property type="match status" value="2"/>
</dbReference>
<feature type="transmembrane region" description="Helical" evidence="12">
    <location>
        <begin position="587"/>
        <end position="608"/>
    </location>
</feature>
<evidence type="ECO:0000256" key="10">
    <source>
        <dbReference type="ARBA" id="ARBA00023136"/>
    </source>
</evidence>
<reference evidence="14 15" key="1">
    <citation type="submission" date="2019-07" db="EMBL/GenBank/DDBJ databases">
        <title>Draft genome assembly of a fouling barnacle, Amphibalanus amphitrite (Darwin, 1854): The first reference genome for Thecostraca.</title>
        <authorList>
            <person name="Kim W."/>
        </authorList>
    </citation>
    <scope>NUCLEOTIDE SEQUENCE [LARGE SCALE GENOMIC DNA]</scope>
    <source>
        <strain evidence="14">SNU_AA5</strain>
        <tissue evidence="14">Soma without cirri and trophi</tissue>
    </source>
</reference>
<evidence type="ECO:0000256" key="1">
    <source>
        <dbReference type="ARBA" id="ARBA00004610"/>
    </source>
</evidence>
<keyword evidence="15" id="KW-1185">Reference proteome</keyword>
<comment type="subcellular location">
    <subcellularLocation>
        <location evidence="1">Cell junction</location>
        <location evidence="1">Gap junction</location>
    </subcellularLocation>
    <subcellularLocation>
        <location evidence="2 12">Cell membrane</location>
        <topology evidence="2 12">Multi-pass membrane protein</topology>
    </subcellularLocation>
</comment>
<dbReference type="PRINTS" id="PR01262">
    <property type="entry name" value="INNEXIN"/>
</dbReference>
<proteinExistence type="inferred from homology"/>
<organism evidence="14 15">
    <name type="scientific">Amphibalanus amphitrite</name>
    <name type="common">Striped barnacle</name>
    <name type="synonym">Balanus amphitrite</name>
    <dbReference type="NCBI Taxonomy" id="1232801"/>
    <lineage>
        <taxon>Eukaryota</taxon>
        <taxon>Metazoa</taxon>
        <taxon>Ecdysozoa</taxon>
        <taxon>Arthropoda</taxon>
        <taxon>Crustacea</taxon>
        <taxon>Multicrustacea</taxon>
        <taxon>Cirripedia</taxon>
        <taxon>Thoracica</taxon>
        <taxon>Thoracicalcarea</taxon>
        <taxon>Balanomorpha</taxon>
        <taxon>Balanoidea</taxon>
        <taxon>Balanidae</taxon>
        <taxon>Amphibalaninae</taxon>
        <taxon>Amphibalanus</taxon>
    </lineage>
</organism>
<comment type="function">
    <text evidence="12">Structural component of the gap junctions.</text>
</comment>
<evidence type="ECO:0000256" key="12">
    <source>
        <dbReference type="RuleBase" id="RU010713"/>
    </source>
</evidence>
<keyword evidence="9 12" id="KW-0406">Ion transport</keyword>
<dbReference type="GO" id="GO:0005886">
    <property type="term" value="C:plasma membrane"/>
    <property type="evidence" value="ECO:0007669"/>
    <property type="project" value="UniProtKB-SubCell"/>
</dbReference>
<evidence type="ECO:0000256" key="2">
    <source>
        <dbReference type="ARBA" id="ARBA00004651"/>
    </source>
</evidence>